<dbReference type="CDD" id="cd04301">
    <property type="entry name" value="NAT_SF"/>
    <property type="match status" value="1"/>
</dbReference>
<dbReference type="PANTHER" id="PTHR13947:SF37">
    <property type="entry name" value="LD18367P"/>
    <property type="match status" value="1"/>
</dbReference>
<comment type="caution">
    <text evidence="3">The sequence shown here is derived from an EMBL/GenBank/DDBJ whole genome shotgun (WGS) entry which is preliminary data.</text>
</comment>
<feature type="domain" description="N-acetyltransferase" evidence="2">
    <location>
        <begin position="4"/>
        <end position="159"/>
    </location>
</feature>
<dbReference type="PANTHER" id="PTHR13947">
    <property type="entry name" value="GNAT FAMILY N-ACETYLTRANSFERASE"/>
    <property type="match status" value="1"/>
</dbReference>
<dbReference type="GO" id="GO:0008080">
    <property type="term" value="F:N-acetyltransferase activity"/>
    <property type="evidence" value="ECO:0007669"/>
    <property type="project" value="InterPro"/>
</dbReference>
<dbReference type="EMBL" id="VSSQ01001187">
    <property type="protein sequence ID" value="MPM06010.1"/>
    <property type="molecule type" value="Genomic_DNA"/>
</dbReference>
<name>A0A644WQB0_9ZZZZ</name>
<dbReference type="PROSITE" id="PS51186">
    <property type="entry name" value="GNAT"/>
    <property type="match status" value="1"/>
</dbReference>
<proteinExistence type="predicted"/>
<gene>
    <name evidence="3" type="ORF">SDC9_52305</name>
</gene>
<dbReference type="Gene3D" id="3.40.630.30">
    <property type="match status" value="1"/>
</dbReference>
<dbReference type="InterPro" id="IPR050769">
    <property type="entry name" value="NAT_camello-type"/>
</dbReference>
<dbReference type="InterPro" id="IPR016181">
    <property type="entry name" value="Acyl_CoA_acyltransferase"/>
</dbReference>
<evidence type="ECO:0000313" key="3">
    <source>
        <dbReference type="EMBL" id="MPM06010.1"/>
    </source>
</evidence>
<keyword evidence="1" id="KW-0808">Transferase</keyword>
<dbReference type="SUPFAM" id="SSF55729">
    <property type="entry name" value="Acyl-CoA N-acyltransferases (Nat)"/>
    <property type="match status" value="1"/>
</dbReference>
<dbReference type="AlphaFoldDB" id="A0A644WQB0"/>
<evidence type="ECO:0000256" key="1">
    <source>
        <dbReference type="ARBA" id="ARBA00022679"/>
    </source>
</evidence>
<organism evidence="3">
    <name type="scientific">bioreactor metagenome</name>
    <dbReference type="NCBI Taxonomy" id="1076179"/>
    <lineage>
        <taxon>unclassified sequences</taxon>
        <taxon>metagenomes</taxon>
        <taxon>ecological metagenomes</taxon>
    </lineage>
</organism>
<protein>
    <recommendedName>
        <fullName evidence="2">N-acetyltransferase domain-containing protein</fullName>
    </recommendedName>
</protein>
<dbReference type="Pfam" id="PF00583">
    <property type="entry name" value="Acetyltransf_1"/>
    <property type="match status" value="1"/>
</dbReference>
<reference evidence="3" key="1">
    <citation type="submission" date="2019-08" db="EMBL/GenBank/DDBJ databases">
        <authorList>
            <person name="Kucharzyk K."/>
            <person name="Murdoch R.W."/>
            <person name="Higgins S."/>
            <person name="Loffler F."/>
        </authorList>
    </citation>
    <scope>NUCLEOTIDE SEQUENCE</scope>
</reference>
<accession>A0A644WQB0</accession>
<evidence type="ECO:0000259" key="2">
    <source>
        <dbReference type="PROSITE" id="PS51186"/>
    </source>
</evidence>
<sequence>MSQIEVREYKLGDQKEIISMILQIQQDEYHLPITIENQPDLLEIEHFYQSRGEFWVALDENRVVGTVGILDIGDGNAVLRKMFVKKEYRGGSFGVAPMLLGQLLNWAAQSHFHRIYLGTTPQFLAAHRFYEKHGFIEIREDELPAAFPVMAVDKKFYRYDIA</sequence>
<dbReference type="InterPro" id="IPR000182">
    <property type="entry name" value="GNAT_dom"/>
</dbReference>